<evidence type="ECO:0000256" key="15">
    <source>
        <dbReference type="ARBA" id="ARBA00022989"/>
    </source>
</evidence>
<evidence type="ECO:0000256" key="21">
    <source>
        <dbReference type="SAM" id="Phobius"/>
    </source>
</evidence>
<protein>
    <recommendedName>
        <fullName evidence="3">non-specific serine/threonine protein kinase</fullName>
        <ecNumber evidence="3">2.7.11.1</ecNumber>
    </recommendedName>
</protein>
<dbReference type="GO" id="GO:0005886">
    <property type="term" value="C:plasma membrane"/>
    <property type="evidence" value="ECO:0007669"/>
    <property type="project" value="UniProtKB-SubCell"/>
</dbReference>
<evidence type="ECO:0000256" key="19">
    <source>
        <dbReference type="ARBA" id="ARBA00048679"/>
    </source>
</evidence>
<dbReference type="PROSITE" id="PS00107">
    <property type="entry name" value="PROTEIN_KINASE_ATP"/>
    <property type="match status" value="1"/>
</dbReference>
<feature type="signal peptide" evidence="22">
    <location>
        <begin position="1"/>
        <end position="24"/>
    </location>
</feature>
<evidence type="ECO:0000256" key="4">
    <source>
        <dbReference type="ARBA" id="ARBA00022475"/>
    </source>
</evidence>
<keyword evidence="8" id="KW-0808">Transferase</keyword>
<evidence type="ECO:0000256" key="8">
    <source>
        <dbReference type="ARBA" id="ARBA00022679"/>
    </source>
</evidence>
<dbReference type="Pfam" id="PF13855">
    <property type="entry name" value="LRR_8"/>
    <property type="match status" value="3"/>
</dbReference>
<evidence type="ECO:0000256" key="18">
    <source>
        <dbReference type="ARBA" id="ARBA00047899"/>
    </source>
</evidence>
<dbReference type="InterPro" id="IPR017441">
    <property type="entry name" value="Protein_kinase_ATP_BS"/>
</dbReference>
<evidence type="ECO:0000313" key="24">
    <source>
        <dbReference type="EMBL" id="KAK1359941.1"/>
    </source>
</evidence>
<comment type="catalytic activity">
    <reaction evidence="19">
        <text>L-seryl-[protein] + ATP = O-phospho-L-seryl-[protein] + ADP + H(+)</text>
        <dbReference type="Rhea" id="RHEA:17989"/>
        <dbReference type="Rhea" id="RHEA-COMP:9863"/>
        <dbReference type="Rhea" id="RHEA-COMP:11604"/>
        <dbReference type="ChEBI" id="CHEBI:15378"/>
        <dbReference type="ChEBI" id="CHEBI:29999"/>
        <dbReference type="ChEBI" id="CHEBI:30616"/>
        <dbReference type="ChEBI" id="CHEBI:83421"/>
        <dbReference type="ChEBI" id="CHEBI:456216"/>
        <dbReference type="EC" id="2.7.11.1"/>
    </reaction>
</comment>
<proteinExistence type="inferred from homology"/>
<evidence type="ECO:0000259" key="23">
    <source>
        <dbReference type="PROSITE" id="PS50011"/>
    </source>
</evidence>
<dbReference type="SMART" id="SM00220">
    <property type="entry name" value="S_TKc"/>
    <property type="match status" value="1"/>
</dbReference>
<dbReference type="EC" id="2.7.11.1" evidence="3"/>
<evidence type="ECO:0000256" key="6">
    <source>
        <dbReference type="ARBA" id="ARBA00022553"/>
    </source>
</evidence>
<dbReference type="FunFam" id="1.10.510.10:FF:000417">
    <property type="entry name" value="Leucine-rich repeat receptor-like protein kinase"/>
    <property type="match status" value="1"/>
</dbReference>
<dbReference type="SUPFAM" id="SSF52047">
    <property type="entry name" value="RNI-like"/>
    <property type="match status" value="2"/>
</dbReference>
<dbReference type="Gene3D" id="3.30.200.20">
    <property type="entry name" value="Phosphorylase Kinase, domain 1"/>
    <property type="match status" value="1"/>
</dbReference>
<dbReference type="AlphaFoldDB" id="A0AAD8M3Y3"/>
<feature type="transmembrane region" description="Helical" evidence="21">
    <location>
        <begin position="632"/>
        <end position="651"/>
    </location>
</feature>
<dbReference type="PANTHER" id="PTHR48056:SF35">
    <property type="entry name" value="LRR RECEPTOR-LIKE SERINE_THREONINE-PROTEIN KINASE HSL2"/>
    <property type="match status" value="1"/>
</dbReference>
<evidence type="ECO:0000313" key="25">
    <source>
        <dbReference type="Proteomes" id="UP001237642"/>
    </source>
</evidence>
<evidence type="ECO:0000256" key="7">
    <source>
        <dbReference type="ARBA" id="ARBA00022614"/>
    </source>
</evidence>
<comment type="subcellular location">
    <subcellularLocation>
        <location evidence="1">Cell membrane</location>
        <topology evidence="1">Single-pass membrane protein</topology>
    </subcellularLocation>
</comment>
<evidence type="ECO:0000256" key="16">
    <source>
        <dbReference type="ARBA" id="ARBA00023136"/>
    </source>
</evidence>
<keyword evidence="12 20" id="KW-0547">Nucleotide-binding</keyword>
<comment type="caution">
    <text evidence="24">The sequence shown here is derived from an EMBL/GenBank/DDBJ whole genome shotgun (WGS) entry which is preliminary data.</text>
</comment>
<dbReference type="Pfam" id="PF08263">
    <property type="entry name" value="LRRNT_2"/>
    <property type="match status" value="1"/>
</dbReference>
<dbReference type="Gene3D" id="1.10.510.10">
    <property type="entry name" value="Transferase(Phosphotransferase) domain 1"/>
    <property type="match status" value="1"/>
</dbReference>
<dbReference type="EMBL" id="JAUIZM010000010">
    <property type="protein sequence ID" value="KAK1359941.1"/>
    <property type="molecule type" value="Genomic_DNA"/>
</dbReference>
<evidence type="ECO:0000256" key="2">
    <source>
        <dbReference type="ARBA" id="ARBA00008684"/>
    </source>
</evidence>
<dbReference type="InterPro" id="IPR001611">
    <property type="entry name" value="Leu-rich_rpt"/>
</dbReference>
<keyword evidence="4" id="KW-1003">Cell membrane</keyword>
<keyword evidence="10 22" id="KW-0732">Signal</keyword>
<evidence type="ECO:0000256" key="1">
    <source>
        <dbReference type="ARBA" id="ARBA00004162"/>
    </source>
</evidence>
<dbReference type="InterPro" id="IPR000719">
    <property type="entry name" value="Prot_kinase_dom"/>
</dbReference>
<dbReference type="FunFam" id="3.80.10.10:FF:000233">
    <property type="entry name" value="Leucine-rich repeat receptor-like protein kinase TDR"/>
    <property type="match status" value="1"/>
</dbReference>
<dbReference type="InterPro" id="IPR032675">
    <property type="entry name" value="LRR_dom_sf"/>
</dbReference>
<evidence type="ECO:0000256" key="3">
    <source>
        <dbReference type="ARBA" id="ARBA00012513"/>
    </source>
</evidence>
<gene>
    <name evidence="24" type="ORF">POM88_044415</name>
</gene>
<keyword evidence="5" id="KW-0723">Serine/threonine-protein kinase</keyword>
<dbReference type="InterPro" id="IPR011009">
    <property type="entry name" value="Kinase-like_dom_sf"/>
</dbReference>
<dbReference type="Pfam" id="PF00069">
    <property type="entry name" value="Pkinase"/>
    <property type="match status" value="1"/>
</dbReference>
<sequence length="984" mass="109017">MACSNLSFFLILSLVLTFSTHTMSCSPTDIINVLLKAKNHQLIDSENRLSGWANTTRYAPCDWTGITCNSSRVISIDLSSSNVNGSFPHEFCKVHTLQHLNLFDNNLNGTISTHSISLCSHLRTLNLSSNYFFGNLPDFGAHFTNLTSLDLSSNDFSGHIPKSFGFLQGLQVLCLVNNMLNGTFPEFLTNLTELSRLELAYNPFQPSPLPCTIGKLTKLETVFLSSLNLNGVIPECIGNLSALKNLDLSNNSISGKVPSSIGNLANIEQVELYHNQLSGELPNTFSNLKSLLRFDASENKLVGRIPKSLAALPLESFALNDNFIRGSIPQVLSSNPNLYQLKLFNNNLTGGLPLNLGKHSGLVDIDVSGNNLGGTLPPYLCYRKKLQRLVTFYNKISGTIPELYGECTSLNYIRIFNNNLSGKLPVGLWNLPGLEFLENRNNRLEGSIHPSISNARGLTRLLVSGNNFSGGFISEICNLKELVVIDMSFNRFSGQLPLCITTLKNLEKLDLQGNMFTGAIPNTVSSWRVLTDLNLSNNKFTGEIPSELGDLQVLTYLDLSRNLLSGEIPVNLLKLKLDAFNISFNALEGIVPVGFDNEWFMSSLIGNPGLCSPDLKLLPPCSKRKTFSLCKVMLFSVVTLLFLGLLICLLIKTQRLLSFHENMRRSFKITTFQHIGFNEEDVLSELIDENIIGSGGSGKVYRVKLETGHTVAVKKLFGVDENAEMEQMFQSEVETLGNIRHVNIVKLLLTCNGEDFRVLVYEYMANGSLGDVLHRGKVGEVLDWPKRYEIAEGAAQGLAYLHHDCVPAIVHRDVKPNNILLDEEYKPKLADFGLAKMLNKKGDRECMSRVAGSYGYIAPEYAYTLQVKEKSDVYSFGVVLLELISGKRPNDPSFGDNQDIVKWVRAVFSSYYRGSTDTGNYWEGLAQLVDPSMGVSISEYEEIEKVLDIALVCTSPFPDNRPSMRNVVELLKGLKLARSSHAES</sequence>
<dbReference type="Proteomes" id="UP001237642">
    <property type="component" value="Unassembled WGS sequence"/>
</dbReference>
<keyword evidence="9 21" id="KW-0812">Transmembrane</keyword>
<dbReference type="GO" id="GO:0004674">
    <property type="term" value="F:protein serine/threonine kinase activity"/>
    <property type="evidence" value="ECO:0007669"/>
    <property type="project" value="UniProtKB-KW"/>
</dbReference>
<dbReference type="SMART" id="SM00365">
    <property type="entry name" value="LRR_SD22"/>
    <property type="match status" value="3"/>
</dbReference>
<keyword evidence="25" id="KW-1185">Reference proteome</keyword>
<feature type="chain" id="PRO_5041929605" description="non-specific serine/threonine protein kinase" evidence="22">
    <location>
        <begin position="25"/>
        <end position="984"/>
    </location>
</feature>
<keyword evidence="24" id="KW-0675">Receptor</keyword>
<dbReference type="FunFam" id="3.80.10.10:FF:000095">
    <property type="entry name" value="LRR receptor-like serine/threonine-protein kinase GSO1"/>
    <property type="match status" value="1"/>
</dbReference>
<accession>A0AAD8M3Y3</accession>
<evidence type="ECO:0000256" key="17">
    <source>
        <dbReference type="ARBA" id="ARBA00023180"/>
    </source>
</evidence>
<evidence type="ECO:0000256" key="14">
    <source>
        <dbReference type="ARBA" id="ARBA00022840"/>
    </source>
</evidence>
<evidence type="ECO:0000256" key="9">
    <source>
        <dbReference type="ARBA" id="ARBA00022692"/>
    </source>
</evidence>
<keyword evidence="16 21" id="KW-0472">Membrane</keyword>
<feature type="domain" description="Protein kinase" evidence="23">
    <location>
        <begin position="686"/>
        <end position="974"/>
    </location>
</feature>
<dbReference type="GO" id="GO:0051707">
    <property type="term" value="P:response to other organism"/>
    <property type="evidence" value="ECO:0007669"/>
    <property type="project" value="UniProtKB-ARBA"/>
</dbReference>
<keyword evidence="13 24" id="KW-0418">Kinase</keyword>
<evidence type="ECO:0000256" key="12">
    <source>
        <dbReference type="ARBA" id="ARBA00022741"/>
    </source>
</evidence>
<keyword evidence="17" id="KW-0325">Glycoprotein</keyword>
<evidence type="ECO:0000256" key="13">
    <source>
        <dbReference type="ARBA" id="ARBA00022777"/>
    </source>
</evidence>
<dbReference type="SUPFAM" id="SSF56112">
    <property type="entry name" value="Protein kinase-like (PK-like)"/>
    <property type="match status" value="1"/>
</dbReference>
<name>A0AAD8M3Y3_9APIA</name>
<keyword evidence="11" id="KW-0677">Repeat</keyword>
<organism evidence="24 25">
    <name type="scientific">Heracleum sosnowskyi</name>
    <dbReference type="NCBI Taxonomy" id="360622"/>
    <lineage>
        <taxon>Eukaryota</taxon>
        <taxon>Viridiplantae</taxon>
        <taxon>Streptophyta</taxon>
        <taxon>Embryophyta</taxon>
        <taxon>Tracheophyta</taxon>
        <taxon>Spermatophyta</taxon>
        <taxon>Magnoliopsida</taxon>
        <taxon>eudicotyledons</taxon>
        <taxon>Gunneridae</taxon>
        <taxon>Pentapetalae</taxon>
        <taxon>asterids</taxon>
        <taxon>campanulids</taxon>
        <taxon>Apiales</taxon>
        <taxon>Apiaceae</taxon>
        <taxon>Apioideae</taxon>
        <taxon>apioid superclade</taxon>
        <taxon>Tordylieae</taxon>
        <taxon>Tordyliinae</taxon>
        <taxon>Heracleum</taxon>
    </lineage>
</organism>
<comment type="catalytic activity">
    <reaction evidence="18">
        <text>L-threonyl-[protein] + ATP = O-phospho-L-threonyl-[protein] + ADP + H(+)</text>
        <dbReference type="Rhea" id="RHEA:46608"/>
        <dbReference type="Rhea" id="RHEA-COMP:11060"/>
        <dbReference type="Rhea" id="RHEA-COMP:11605"/>
        <dbReference type="ChEBI" id="CHEBI:15378"/>
        <dbReference type="ChEBI" id="CHEBI:30013"/>
        <dbReference type="ChEBI" id="CHEBI:30616"/>
        <dbReference type="ChEBI" id="CHEBI:61977"/>
        <dbReference type="ChEBI" id="CHEBI:456216"/>
        <dbReference type="EC" id="2.7.11.1"/>
    </reaction>
</comment>
<reference evidence="24" key="2">
    <citation type="submission" date="2023-05" db="EMBL/GenBank/DDBJ databases">
        <authorList>
            <person name="Schelkunov M.I."/>
        </authorList>
    </citation>
    <scope>NUCLEOTIDE SEQUENCE</scope>
    <source>
        <strain evidence="24">Hsosn_3</strain>
        <tissue evidence="24">Leaf</tissue>
    </source>
</reference>
<keyword evidence="14 20" id="KW-0067">ATP-binding</keyword>
<dbReference type="PROSITE" id="PS00108">
    <property type="entry name" value="PROTEIN_KINASE_ST"/>
    <property type="match status" value="1"/>
</dbReference>
<dbReference type="GO" id="GO:0009791">
    <property type="term" value="P:post-embryonic development"/>
    <property type="evidence" value="ECO:0007669"/>
    <property type="project" value="UniProtKB-ARBA"/>
</dbReference>
<dbReference type="PROSITE" id="PS50011">
    <property type="entry name" value="PROTEIN_KINASE_DOM"/>
    <property type="match status" value="1"/>
</dbReference>
<dbReference type="Gene3D" id="3.80.10.10">
    <property type="entry name" value="Ribonuclease Inhibitor"/>
    <property type="match status" value="4"/>
</dbReference>
<feature type="binding site" evidence="20">
    <location>
        <position position="715"/>
    </location>
    <ligand>
        <name>ATP</name>
        <dbReference type="ChEBI" id="CHEBI:30616"/>
    </ligand>
</feature>
<dbReference type="PANTHER" id="PTHR48056">
    <property type="entry name" value="LRR RECEPTOR-LIKE SERINE/THREONINE-PROTEIN KINASE-RELATED"/>
    <property type="match status" value="1"/>
</dbReference>
<dbReference type="GO" id="GO:0005524">
    <property type="term" value="F:ATP binding"/>
    <property type="evidence" value="ECO:0007669"/>
    <property type="project" value="UniProtKB-UniRule"/>
</dbReference>
<evidence type="ECO:0000256" key="10">
    <source>
        <dbReference type="ARBA" id="ARBA00022729"/>
    </source>
</evidence>
<dbReference type="InterPro" id="IPR050647">
    <property type="entry name" value="Plant_LRR-RLKs"/>
</dbReference>
<dbReference type="InterPro" id="IPR003591">
    <property type="entry name" value="Leu-rich_rpt_typical-subtyp"/>
</dbReference>
<dbReference type="SMART" id="SM00369">
    <property type="entry name" value="LRR_TYP"/>
    <property type="match status" value="5"/>
</dbReference>
<dbReference type="Pfam" id="PF00560">
    <property type="entry name" value="LRR_1"/>
    <property type="match status" value="2"/>
</dbReference>
<evidence type="ECO:0000256" key="5">
    <source>
        <dbReference type="ARBA" id="ARBA00022527"/>
    </source>
</evidence>
<evidence type="ECO:0000256" key="11">
    <source>
        <dbReference type="ARBA" id="ARBA00022737"/>
    </source>
</evidence>
<dbReference type="GO" id="GO:0033612">
    <property type="term" value="F:receptor serine/threonine kinase binding"/>
    <property type="evidence" value="ECO:0007669"/>
    <property type="project" value="TreeGrafter"/>
</dbReference>
<keyword evidence="7" id="KW-0433">Leucine-rich repeat</keyword>
<reference evidence="24" key="1">
    <citation type="submission" date="2023-02" db="EMBL/GenBank/DDBJ databases">
        <title>Genome of toxic invasive species Heracleum sosnowskyi carries increased number of genes despite the absence of recent whole-genome duplications.</title>
        <authorList>
            <person name="Schelkunov M."/>
            <person name="Shtratnikova V."/>
            <person name="Makarenko M."/>
            <person name="Klepikova A."/>
            <person name="Omelchenko D."/>
            <person name="Novikova G."/>
            <person name="Obukhova E."/>
            <person name="Bogdanov V."/>
            <person name="Penin A."/>
            <person name="Logacheva M."/>
        </authorList>
    </citation>
    <scope>NUCLEOTIDE SEQUENCE</scope>
    <source>
        <strain evidence="24">Hsosn_3</strain>
        <tissue evidence="24">Leaf</tissue>
    </source>
</reference>
<evidence type="ECO:0000256" key="20">
    <source>
        <dbReference type="PROSITE-ProRule" id="PRU10141"/>
    </source>
</evidence>
<keyword evidence="6" id="KW-0597">Phosphoprotein</keyword>
<dbReference type="InterPro" id="IPR013210">
    <property type="entry name" value="LRR_N_plant-typ"/>
</dbReference>
<dbReference type="InterPro" id="IPR008271">
    <property type="entry name" value="Ser/Thr_kinase_AS"/>
</dbReference>
<comment type="similarity">
    <text evidence="2">Belongs to the protein kinase superfamily. Ser/Thr protein kinase family.</text>
</comment>
<keyword evidence="15 21" id="KW-1133">Transmembrane helix</keyword>
<dbReference type="GO" id="GO:0006952">
    <property type="term" value="P:defense response"/>
    <property type="evidence" value="ECO:0007669"/>
    <property type="project" value="UniProtKB-ARBA"/>
</dbReference>
<evidence type="ECO:0000256" key="22">
    <source>
        <dbReference type="SAM" id="SignalP"/>
    </source>
</evidence>